<evidence type="ECO:0000313" key="3">
    <source>
        <dbReference type="Proteomes" id="UP000055035"/>
    </source>
</evidence>
<dbReference type="RefSeq" id="WP_058470830.1">
    <property type="nucleotide sequence ID" value="NZ_CAAAIC010000003.1"/>
</dbReference>
<protein>
    <submittedName>
        <fullName evidence="2">23, 7 kDa protein</fullName>
    </submittedName>
</protein>
<keyword evidence="1" id="KW-0472">Membrane</keyword>
<evidence type="ECO:0000256" key="1">
    <source>
        <dbReference type="SAM" id="Phobius"/>
    </source>
</evidence>
<name>A0A0W0VAD5_9GAMM</name>
<organism evidence="2 3">
    <name type="scientific">Legionella jordanis</name>
    <dbReference type="NCBI Taxonomy" id="456"/>
    <lineage>
        <taxon>Bacteria</taxon>
        <taxon>Pseudomonadati</taxon>
        <taxon>Pseudomonadota</taxon>
        <taxon>Gammaproteobacteria</taxon>
        <taxon>Legionellales</taxon>
        <taxon>Legionellaceae</taxon>
        <taxon>Legionella</taxon>
    </lineage>
</organism>
<keyword evidence="1" id="KW-0812">Transmembrane</keyword>
<dbReference type="PATRIC" id="fig|456.5.peg.1427"/>
<keyword evidence="1" id="KW-1133">Transmembrane helix</keyword>
<feature type="transmembrane region" description="Helical" evidence="1">
    <location>
        <begin position="141"/>
        <end position="160"/>
    </location>
</feature>
<proteinExistence type="predicted"/>
<keyword evidence="3" id="KW-1185">Reference proteome</keyword>
<evidence type="ECO:0000313" key="2">
    <source>
        <dbReference type="EMBL" id="KTD17028.1"/>
    </source>
</evidence>
<dbReference type="EMBL" id="LNYJ01000011">
    <property type="protein sequence ID" value="KTD17028.1"/>
    <property type="molecule type" value="Genomic_DNA"/>
</dbReference>
<dbReference type="OrthoDB" id="5653018at2"/>
<comment type="caution">
    <text evidence="2">The sequence shown here is derived from an EMBL/GenBank/DDBJ whole genome shotgun (WGS) entry which is preliminary data.</text>
</comment>
<dbReference type="STRING" id="456.Ljor_1334"/>
<gene>
    <name evidence="2" type="ORF">Ljor_1334</name>
</gene>
<reference evidence="2 3" key="1">
    <citation type="submission" date="2015-11" db="EMBL/GenBank/DDBJ databases">
        <title>Genomic analysis of 38 Legionella species identifies large and diverse effector repertoires.</title>
        <authorList>
            <person name="Burstein D."/>
            <person name="Amaro F."/>
            <person name="Zusman T."/>
            <person name="Lifshitz Z."/>
            <person name="Cohen O."/>
            <person name="Gilbert J.A."/>
            <person name="Pupko T."/>
            <person name="Shuman H.A."/>
            <person name="Segal G."/>
        </authorList>
    </citation>
    <scope>NUCLEOTIDE SEQUENCE [LARGE SCALE GENOMIC DNA]</scope>
    <source>
        <strain evidence="2 3">BL-540</strain>
    </source>
</reference>
<dbReference type="AlphaFoldDB" id="A0A0W0VAD5"/>
<sequence length="201" mass="22860">MFTFFEKPKIQLNESEIGQVMANVRHHFAAHPELTKLIESRQDAFQHQLNLTTNPSERKKLLLSYALFAETLLQCTKATAEEISDLAQDYYSSSYYRHIGGDQGCYSMTYYDEVNNHIFNASLALMVFSILLFPLSMIGSLSLLAIAVTVILPSAYYDFVETWPNQLKIQKEEETLFTQIAHSLVGSNIPLLTESQILLQP</sequence>
<dbReference type="Proteomes" id="UP000055035">
    <property type="component" value="Unassembled WGS sequence"/>
</dbReference>
<accession>A0A0W0VAD5</accession>